<protein>
    <submittedName>
        <fullName evidence="1">Uncharacterized protein</fullName>
    </submittedName>
</protein>
<reference evidence="2" key="1">
    <citation type="submission" date="2015-08" db="EMBL/GenBank/DDBJ databases">
        <authorList>
            <person name="Varghese N."/>
        </authorList>
    </citation>
    <scope>NUCLEOTIDE SEQUENCE [LARGE SCALE GENOMIC DNA]</scope>
    <source>
        <strain evidence="2">DSM 27808</strain>
    </source>
</reference>
<accession>A0A0K6HDM4</accession>
<keyword evidence="2" id="KW-1185">Reference proteome</keyword>
<proteinExistence type="predicted"/>
<gene>
    <name evidence="1" type="ORF">Ga0061064_2369</name>
</gene>
<evidence type="ECO:0000313" key="2">
    <source>
        <dbReference type="Proteomes" id="UP000182598"/>
    </source>
</evidence>
<name>A0A0K6HDM4_9GAMM</name>
<evidence type="ECO:0000313" key="1">
    <source>
        <dbReference type="EMBL" id="CUA88901.1"/>
    </source>
</evidence>
<dbReference type="EMBL" id="CYHB01000015">
    <property type="protein sequence ID" value="CUA88901.1"/>
    <property type="molecule type" value="Genomic_DNA"/>
</dbReference>
<sequence length="44" mass="4939">MPFNTFKSIFSIGINPTVTIRLVEPGLLAQEPKYPLAEEFVNES</sequence>
<dbReference type="Proteomes" id="UP000182598">
    <property type="component" value="Unassembled WGS sequence"/>
</dbReference>
<dbReference type="AlphaFoldDB" id="A0A0K6HDM4"/>
<organism evidence="1 2">
    <name type="scientific">Pseudidiomarina woesei</name>
    <dbReference type="NCBI Taxonomy" id="1381080"/>
    <lineage>
        <taxon>Bacteria</taxon>
        <taxon>Pseudomonadati</taxon>
        <taxon>Pseudomonadota</taxon>
        <taxon>Gammaproteobacteria</taxon>
        <taxon>Alteromonadales</taxon>
        <taxon>Idiomarinaceae</taxon>
        <taxon>Pseudidiomarina</taxon>
    </lineage>
</organism>
<feature type="non-terminal residue" evidence="1">
    <location>
        <position position="44"/>
    </location>
</feature>